<feature type="transmembrane region" description="Helical" evidence="1">
    <location>
        <begin position="119"/>
        <end position="138"/>
    </location>
</feature>
<keyword evidence="3" id="KW-1185">Reference proteome</keyword>
<sequence length="287" mass="31279">MSSHLRHVRRLLDERRFPWAHAYVDRLISDSPLDPEPWLLRALILDRQGRPNGEAVRRAEELGGDYTTLRNSVPVPSDARRPWWDGWAVEIVAALLLGGLVAPLVWQGERLAAIGPGDWFVVVYVAGLLAVRGGLWTLTIRRREGLSNIPAAVRARRDASRAFYAGLDDAGLRHHVGGSARFLWTVALVGTLAYGLLPIEDQAVALRSGAVIAFVAVTAGAWQVMGAGPVRRALRVSWVVSLNAALGVIWLAVTLAAPGWDAAPYLLVWGLAGWLPLLIARITARLS</sequence>
<accession>A0ABW4T1U2</accession>
<dbReference type="RefSeq" id="WP_379576025.1">
    <property type="nucleotide sequence ID" value="NZ_JBHUFV010000047.1"/>
</dbReference>
<name>A0ABW4T1U2_9ACTN</name>
<evidence type="ECO:0000256" key="1">
    <source>
        <dbReference type="SAM" id="Phobius"/>
    </source>
</evidence>
<feature type="transmembrane region" description="Helical" evidence="1">
    <location>
        <begin position="182"/>
        <end position="199"/>
    </location>
</feature>
<keyword evidence="1" id="KW-0472">Membrane</keyword>
<feature type="transmembrane region" description="Helical" evidence="1">
    <location>
        <begin position="236"/>
        <end position="257"/>
    </location>
</feature>
<protein>
    <submittedName>
        <fullName evidence="2">Uncharacterized protein</fullName>
    </submittedName>
</protein>
<organism evidence="2 3">
    <name type="scientific">Nonomuraea mangrovi</name>
    <dbReference type="NCBI Taxonomy" id="2316207"/>
    <lineage>
        <taxon>Bacteria</taxon>
        <taxon>Bacillati</taxon>
        <taxon>Actinomycetota</taxon>
        <taxon>Actinomycetes</taxon>
        <taxon>Streptosporangiales</taxon>
        <taxon>Streptosporangiaceae</taxon>
        <taxon>Nonomuraea</taxon>
    </lineage>
</organism>
<feature type="transmembrane region" description="Helical" evidence="1">
    <location>
        <begin position="263"/>
        <end position="284"/>
    </location>
</feature>
<reference evidence="3" key="1">
    <citation type="journal article" date="2019" name="Int. J. Syst. Evol. Microbiol.">
        <title>The Global Catalogue of Microorganisms (GCM) 10K type strain sequencing project: providing services to taxonomists for standard genome sequencing and annotation.</title>
        <authorList>
            <consortium name="The Broad Institute Genomics Platform"/>
            <consortium name="The Broad Institute Genome Sequencing Center for Infectious Disease"/>
            <person name="Wu L."/>
            <person name="Ma J."/>
        </authorList>
    </citation>
    <scope>NUCLEOTIDE SEQUENCE [LARGE SCALE GENOMIC DNA]</scope>
    <source>
        <strain evidence="3">ICMP 6774ER</strain>
    </source>
</reference>
<evidence type="ECO:0000313" key="2">
    <source>
        <dbReference type="EMBL" id="MFD1935915.1"/>
    </source>
</evidence>
<comment type="caution">
    <text evidence="2">The sequence shown here is derived from an EMBL/GenBank/DDBJ whole genome shotgun (WGS) entry which is preliminary data.</text>
</comment>
<dbReference type="Proteomes" id="UP001597368">
    <property type="component" value="Unassembled WGS sequence"/>
</dbReference>
<proteinExistence type="predicted"/>
<feature type="transmembrane region" description="Helical" evidence="1">
    <location>
        <begin position="87"/>
        <end position="107"/>
    </location>
</feature>
<keyword evidence="1" id="KW-1133">Transmembrane helix</keyword>
<evidence type="ECO:0000313" key="3">
    <source>
        <dbReference type="Proteomes" id="UP001597368"/>
    </source>
</evidence>
<gene>
    <name evidence="2" type="ORF">ACFSKW_31035</name>
</gene>
<dbReference type="EMBL" id="JBHUFV010000047">
    <property type="protein sequence ID" value="MFD1935915.1"/>
    <property type="molecule type" value="Genomic_DNA"/>
</dbReference>
<keyword evidence="1" id="KW-0812">Transmembrane</keyword>
<feature type="transmembrane region" description="Helical" evidence="1">
    <location>
        <begin position="205"/>
        <end position="224"/>
    </location>
</feature>